<dbReference type="InterPro" id="IPR002159">
    <property type="entry name" value="CD36_fam"/>
</dbReference>
<feature type="transmembrane region" description="Helical" evidence="11">
    <location>
        <begin position="2079"/>
        <end position="2098"/>
    </location>
</feature>
<comment type="subcellular location">
    <subcellularLocation>
        <location evidence="1">Cell membrane</location>
    </subcellularLocation>
</comment>
<gene>
    <name evidence="13" type="ORF">GEV33_010101</name>
</gene>
<proteinExistence type="inferred from homology"/>
<organism evidence="13 14">
    <name type="scientific">Tenebrio molitor</name>
    <name type="common">Yellow mealworm beetle</name>
    <dbReference type="NCBI Taxonomy" id="7067"/>
    <lineage>
        <taxon>Eukaryota</taxon>
        <taxon>Metazoa</taxon>
        <taxon>Ecdysozoa</taxon>
        <taxon>Arthropoda</taxon>
        <taxon>Hexapoda</taxon>
        <taxon>Insecta</taxon>
        <taxon>Pterygota</taxon>
        <taxon>Neoptera</taxon>
        <taxon>Endopterygota</taxon>
        <taxon>Coleoptera</taxon>
        <taxon>Polyphaga</taxon>
        <taxon>Cucujiformia</taxon>
        <taxon>Tenebrionidae</taxon>
        <taxon>Tenebrio</taxon>
    </lineage>
</organism>
<dbReference type="PRINTS" id="PR00080">
    <property type="entry name" value="SDRFAMILY"/>
</dbReference>
<keyword evidence="8 11" id="KW-0472">Membrane</keyword>
<dbReference type="PROSITE" id="PS00061">
    <property type="entry name" value="ADH_SHORT"/>
    <property type="match status" value="1"/>
</dbReference>
<dbReference type="Proteomes" id="UP000719412">
    <property type="component" value="Unassembled WGS sequence"/>
</dbReference>
<keyword evidence="7" id="KW-0560">Oxidoreductase</keyword>
<dbReference type="GO" id="GO:0016791">
    <property type="term" value="F:phosphatase activity"/>
    <property type="evidence" value="ECO:0007669"/>
    <property type="project" value="UniProtKB-ARBA"/>
</dbReference>
<keyword evidence="5 11" id="KW-0812">Transmembrane</keyword>
<dbReference type="InterPro" id="IPR033379">
    <property type="entry name" value="Acid_Pase_AS"/>
</dbReference>
<protein>
    <recommendedName>
        <fullName evidence="12">RAP domain-containing protein</fullName>
    </recommendedName>
</protein>
<evidence type="ECO:0000256" key="4">
    <source>
        <dbReference type="ARBA" id="ARBA00022475"/>
    </source>
</evidence>
<keyword evidence="9" id="KW-0325">Glycoprotein</keyword>
<dbReference type="PROSITE" id="PS00616">
    <property type="entry name" value="HIS_ACID_PHOSPHAT_1"/>
    <property type="match status" value="1"/>
</dbReference>
<name>A0A8J6HFG7_TENMO</name>
<dbReference type="Pfam" id="PF00328">
    <property type="entry name" value="His_Phos_2"/>
    <property type="match status" value="1"/>
</dbReference>
<evidence type="ECO:0000256" key="7">
    <source>
        <dbReference type="ARBA" id="ARBA00023002"/>
    </source>
</evidence>
<dbReference type="FunFam" id="3.40.50.720:FF:000047">
    <property type="entry name" value="NADP-dependent L-serine/L-allo-threonine dehydrogenase"/>
    <property type="match status" value="1"/>
</dbReference>
<dbReference type="GO" id="GO:0016616">
    <property type="term" value="F:oxidoreductase activity, acting on the CH-OH group of donors, NAD or NADP as acceptor"/>
    <property type="evidence" value="ECO:0007669"/>
    <property type="project" value="UniProtKB-ARBA"/>
</dbReference>
<dbReference type="SUPFAM" id="SSF53254">
    <property type="entry name" value="Phosphoglycerate mutase-like"/>
    <property type="match status" value="1"/>
</dbReference>
<dbReference type="GO" id="GO:0005886">
    <property type="term" value="C:plasma membrane"/>
    <property type="evidence" value="ECO:0007669"/>
    <property type="project" value="UniProtKB-SubCell"/>
</dbReference>
<feature type="compositionally biased region" description="Polar residues" evidence="10">
    <location>
        <begin position="307"/>
        <end position="318"/>
    </location>
</feature>
<dbReference type="InterPro" id="IPR020904">
    <property type="entry name" value="Sc_DH/Rdtase_CS"/>
</dbReference>
<dbReference type="InterPro" id="IPR000560">
    <property type="entry name" value="His_Pase_clade-2"/>
</dbReference>
<feature type="domain" description="RAP" evidence="12">
    <location>
        <begin position="1615"/>
        <end position="1672"/>
    </location>
</feature>
<dbReference type="PANTHER" id="PTHR43115">
    <property type="entry name" value="DEHYDROGENASE/REDUCTASE SDR FAMILY MEMBER 11"/>
    <property type="match status" value="1"/>
</dbReference>
<keyword evidence="4" id="KW-1003">Cell membrane</keyword>
<evidence type="ECO:0000256" key="3">
    <source>
        <dbReference type="ARBA" id="ARBA00010532"/>
    </source>
</evidence>
<feature type="region of interest" description="Disordered" evidence="10">
    <location>
        <begin position="2440"/>
        <end position="2461"/>
    </location>
</feature>
<evidence type="ECO:0000313" key="14">
    <source>
        <dbReference type="Proteomes" id="UP000719412"/>
    </source>
</evidence>
<dbReference type="Gene3D" id="3.40.50.1240">
    <property type="entry name" value="Phosphoglycerate mutase-like"/>
    <property type="match status" value="1"/>
</dbReference>
<keyword evidence="6 11" id="KW-1133">Transmembrane helix</keyword>
<evidence type="ECO:0000313" key="13">
    <source>
        <dbReference type="EMBL" id="KAH0812688.1"/>
    </source>
</evidence>
<reference evidence="13" key="1">
    <citation type="journal article" date="2020" name="J Insects Food Feed">
        <title>The yellow mealworm (Tenebrio molitor) genome: a resource for the emerging insects as food and feed industry.</title>
        <authorList>
            <person name="Eriksson T."/>
            <person name="Andere A."/>
            <person name="Kelstrup H."/>
            <person name="Emery V."/>
            <person name="Picard C."/>
        </authorList>
    </citation>
    <scope>NUCLEOTIDE SEQUENCE</scope>
    <source>
        <strain evidence="13">Stoneville</strain>
        <tissue evidence="13">Whole head</tissue>
    </source>
</reference>
<evidence type="ECO:0000256" key="8">
    <source>
        <dbReference type="ARBA" id="ARBA00023136"/>
    </source>
</evidence>
<evidence type="ECO:0000256" key="10">
    <source>
        <dbReference type="SAM" id="MobiDB-lite"/>
    </source>
</evidence>
<dbReference type="InterPro" id="IPR002347">
    <property type="entry name" value="SDR_fam"/>
</dbReference>
<evidence type="ECO:0000256" key="2">
    <source>
        <dbReference type="ARBA" id="ARBA00006484"/>
    </source>
</evidence>
<dbReference type="InterPro" id="IPR036291">
    <property type="entry name" value="NAD(P)-bd_dom_sf"/>
</dbReference>
<dbReference type="Pfam" id="PF00106">
    <property type="entry name" value="adh_short"/>
    <property type="match status" value="1"/>
</dbReference>
<feature type="transmembrane region" description="Helical" evidence="11">
    <location>
        <begin position="984"/>
        <end position="1000"/>
    </location>
</feature>
<evidence type="ECO:0000256" key="11">
    <source>
        <dbReference type="SAM" id="Phobius"/>
    </source>
</evidence>
<comment type="similarity">
    <text evidence="3">Belongs to the CD36 family.</text>
</comment>
<reference evidence="13" key="2">
    <citation type="submission" date="2021-08" db="EMBL/GenBank/DDBJ databases">
        <authorList>
            <person name="Eriksson T."/>
        </authorList>
    </citation>
    <scope>NUCLEOTIDE SEQUENCE</scope>
    <source>
        <strain evidence="13">Stoneville</strain>
        <tissue evidence="13">Whole head</tissue>
    </source>
</reference>
<evidence type="ECO:0000256" key="1">
    <source>
        <dbReference type="ARBA" id="ARBA00004236"/>
    </source>
</evidence>
<dbReference type="PRINTS" id="PR00081">
    <property type="entry name" value="GDHRDH"/>
</dbReference>
<keyword evidence="14" id="KW-1185">Reference proteome</keyword>
<accession>A0A8J6HFG7</accession>
<comment type="caution">
    <text evidence="13">The sequence shown here is derived from an EMBL/GenBank/DDBJ whole genome shotgun (WGS) entry which is preliminary data.</text>
</comment>
<evidence type="ECO:0000256" key="6">
    <source>
        <dbReference type="ARBA" id="ARBA00022989"/>
    </source>
</evidence>
<dbReference type="Gene3D" id="3.40.50.720">
    <property type="entry name" value="NAD(P)-binding Rossmann-like Domain"/>
    <property type="match status" value="1"/>
</dbReference>
<feature type="region of interest" description="Disordered" evidence="10">
    <location>
        <begin position="307"/>
        <end position="342"/>
    </location>
</feature>
<feature type="transmembrane region" description="Helical" evidence="11">
    <location>
        <begin position="548"/>
        <end position="568"/>
    </location>
</feature>
<evidence type="ECO:0000259" key="12">
    <source>
        <dbReference type="PROSITE" id="PS51286"/>
    </source>
</evidence>
<dbReference type="PROSITE" id="PS51286">
    <property type="entry name" value="RAP"/>
    <property type="match status" value="1"/>
</dbReference>
<evidence type="ECO:0000256" key="5">
    <source>
        <dbReference type="ARBA" id="ARBA00022692"/>
    </source>
</evidence>
<dbReference type="PANTHER" id="PTHR43115:SF4">
    <property type="entry name" value="DEHYDROGENASE_REDUCTASE SDR FAMILY MEMBER 11"/>
    <property type="match status" value="1"/>
</dbReference>
<feature type="compositionally biased region" description="Acidic residues" evidence="10">
    <location>
        <begin position="2440"/>
        <end position="2450"/>
    </location>
</feature>
<dbReference type="Pfam" id="PF01130">
    <property type="entry name" value="CD36"/>
    <property type="match status" value="1"/>
</dbReference>
<comment type="similarity">
    <text evidence="2">Belongs to the short-chain dehydrogenases/reductases (SDR) family.</text>
</comment>
<sequence length="2461" mass="279362">MPILKSEDIADGVVYALSTPEHVQFTMVLSMNRWVGKVAVVTGASSGIGAAIADALVEHGLIVAGVARRVELVEQRSRQLSGKKGKLHAVKADITNEEDILKAFRWVADNLGPVHVLVNNAGYMKEGLLTEGDTQEWKKEFDVNVLALCIATREAIRVMRSNDIQGHVIHINSIAGHVAPKAPKLNVYSATKYAVTALTETLRQELNTLQSKIKITSVSPGLVVSEMTVLCKDISDERKKYLETRPILKPEDIADGVVYALSTPEHVQMREVPTPEVFPGGLITIIFGFISDRIGVVVDLRQKTAMTPSLPSHRQNQPRGPHVRPDSHPSAQGQPERSGAATLASIRNVASERCRRVRQCSLGLTNDQPNFFHAGQLRNFDWPKYRRIYLITSSKSTGSGDWATPICHNNEKMTLSGPWELYPVVKVCRWRCGSARGVCVRVCFWGCASEPGMNPRRKVDGCDTDNNLAKLAWKSMEESRAAHQLRINPKAQLKPVAGMSAVEDEISTAGTEDALLKGSRRSSATISSAERCCPRLKKRKARCAPLCYIITSVIFLVWGLATLVWTPFHVFMIERLRMTPGFPPYEWWKNPPDEVLIRAYVFNVTNVEEFLNNTDTKLNMEEIGPIVFREKLTHTNVTFNENGTMTYVATRKAIFLPELNTIDLNATIVVPNWALLGIASYLSDQSFFVKLGFNLLTRSVKPQQFRTLTIDQFLWNYTDPMLEAAYKIAPFLVPINNLGILSRIYSNFTNTVTVYIGTKHGDKKFFMIDRYDGTDQLPNYGEMCGTGVVGSSEGVAYQQYITKNTTIKYWRKTFCKMATLHYKKDESKYGINAYRFNLIDSIFNRTEPAGDDCFRGQPRLPDGISDISKCHFGFPLATSFPHFMYGDEAIHSYVTGMKPNRTKHESYLIVEPTTGVPLESNARSQSNLVVRKLTGFNELVTQFSDTIIPMFWLEYNQQGLPWYIVALVYFQVNILPIFQRFFTAFLLAGSVILICLYIKYKRKQRLLDNKVLVFEKELFIGKPLIIVENKMMRHIVSNYKCFNLIKQCPGLNSSAPRVPKTRNDSVTPNLTFSPTRRNVHSSSQTLAKLFLNIENEYAFKALPELAEVKPSWAPTTPTTLEDFDRLLDQNWRRSSASAIVEAFERAKDVCVSHNIPLSDPRFDKLVDGLMDHCDKLTDDELLKLLLLLVEYPPCDNFNSHNFHDVWSCLDDICCWKMDVWSFPKMYTYANAWYKLHLGRLSDFVHEVVDKAGVKPHRLSKNMLLYTFFYINVGRKHPVAFEFEHALALRIREFNPDELAVIALGYFKTKSKVKLKPILSAMIHAIVENCGTINEISLTAMLKAIRLSQHLETVDELNFMLDRLVEQIPRLSTLSCVHLALVGTGLQLKHESSLKKCTEKVSNDLKNIRVKDIERMLLACSMFDVDSSPSFYEGAFKEIHKDTRRKEFVRYTRALPSALNYLSLRKIYSYELTNQVLGEEHIHEIYGKPSKCLPRELFSLDCCIDIECPDYEGNRLTPLKRYKAVKWLVEYTPCHNQWKRLSMADKFYLSVVDHVTAVVGDQSLIRSDHVLPHFSKSDIILCREKASGKFVAPFGFENYILGDVKRPLHLDKYLWYAVVVLSPNQTIRNASLPLGSMIMKKRQLKAVGYVPIFVFWNEFMEYSSEEKTKLLRGQLEEVVALNTSRVVSSPNLFKKIMNKLYKPKVTFSDSLTKVSKNVRREVRPRSRSVYTTSSYISDDLGTPRDINKYDSPSQWSPYVPKPIVVKNYYPDDLNVETWTDEGYMGGTTITPHGVISLRLHDRIRVDISLDRAIRIINMKNYIVLALNASGSSSALIHPNGRVLQYGSRVEILAHDGQGNNKYAKMWYKGVSFTSDQCALVYLVDSAGTRTTTDTFTDLTGDITLDVFYNRPNCNLDFACVTPGTHLVNEAVSILQSANYWLTEDRTDNWIINNVRISQTADGLVRVGRNSNKFSLRTSPTNGSASVSSPYLHCTGSMGQTRHLFVRRGERRMHYDGTTFIVRNAGHSAGFDERHQLKVSGSPRRNATPPLSVLRFKVLIRYTAHSDVRTCYRANMRKRTVIGAMVCATIVFFAIIGFGVHSSADDDTKDLQLLHVILRHGARTPATTYPKDPYVTETFYPVGWGQLTNAGKLEMYNLGKFLRERYGKFLGPHYTPDEYYAQSTDSDRTKASVQTINAGLWPPEVKQKWGPIEWQPIPVHSEPLSQDHLLLVRKPCPQYHLELERVMDSEEIQDKLKAHQELFEELSDATGLKVKNFDDVMDIYSTLRAEESYNLTLPEWTEQYYPDKLLPPTIFSFVLNAYNDRLKRLKGGVLLKKLVSDWRSKVDGTIEPAQRKAFLYAGHDSTIVNIMSALKVWDPQMPDYGITVLLELSRDKITNEYGVEVFLRNSTTTAPHRLMVPGCDEFCPLSKLVELTSDVIPEDWDKECESDDPNYTPPPPKGP</sequence>
<dbReference type="EMBL" id="JABDTM020025852">
    <property type="protein sequence ID" value="KAH0812688.1"/>
    <property type="molecule type" value="Genomic_DNA"/>
</dbReference>
<evidence type="ECO:0000256" key="9">
    <source>
        <dbReference type="ARBA" id="ARBA00023180"/>
    </source>
</evidence>
<dbReference type="InterPro" id="IPR013584">
    <property type="entry name" value="RAP"/>
</dbReference>
<dbReference type="CDD" id="cd07061">
    <property type="entry name" value="HP_HAP_like"/>
    <property type="match status" value="1"/>
</dbReference>
<dbReference type="SUPFAM" id="SSF51735">
    <property type="entry name" value="NAD(P)-binding Rossmann-fold domains"/>
    <property type="match status" value="1"/>
</dbReference>
<dbReference type="InterPro" id="IPR029033">
    <property type="entry name" value="His_PPase_superfam"/>
</dbReference>